<accession>A0A1F2P657</accession>
<evidence type="ECO:0000313" key="1">
    <source>
        <dbReference type="EMBL" id="OFV66809.1"/>
    </source>
</evidence>
<dbReference type="AlphaFoldDB" id="A0A1F2P657"/>
<reference evidence="1" key="1">
    <citation type="submission" date="2016-05" db="EMBL/GenBank/DDBJ databases">
        <title>Microbial consortia oxidize butane by reversing methanogenesis.</title>
        <authorList>
            <person name="Laso-Perez R."/>
            <person name="Richter M."/>
            <person name="Wegener G."/>
            <person name="Musat F."/>
        </authorList>
    </citation>
    <scope>NUCLEOTIDE SEQUENCE [LARGE SCALE GENOMIC DNA]</scope>
    <source>
        <strain evidence="1">BOX1</strain>
    </source>
</reference>
<organism evidence="1 2">
    <name type="scientific">Candidatus Syntropharchaeum butanivorans</name>
    <dbReference type="NCBI Taxonomy" id="1839936"/>
    <lineage>
        <taxon>Archaea</taxon>
        <taxon>Methanobacteriati</taxon>
        <taxon>Methanobacteriota</taxon>
        <taxon>Stenosarchaea group</taxon>
        <taxon>Methanomicrobia</taxon>
        <taxon>Methanosarcinales</taxon>
        <taxon>ANME-2 cluster</taxon>
        <taxon>Candidatus Syntropharchaeum</taxon>
    </lineage>
</organism>
<gene>
    <name evidence="1" type="ORF">SBU_000102</name>
</gene>
<dbReference type="STRING" id="1839936.SBU_000102"/>
<sequence>MYEETMKKLIEKAKRVVVRRYEGKDETSRAWLRASPPDSYEEDNYRVELWVLEGSPPKGYVLASHGIGQVKAFDWSLRCIKTYDASEVRG</sequence>
<proteinExistence type="predicted"/>
<comment type="caution">
    <text evidence="1">The sequence shown here is derived from an EMBL/GenBank/DDBJ whole genome shotgun (WGS) entry which is preliminary data.</text>
</comment>
<dbReference type="EMBL" id="LYOR01000001">
    <property type="protein sequence ID" value="OFV66809.1"/>
    <property type="molecule type" value="Genomic_DNA"/>
</dbReference>
<protein>
    <submittedName>
        <fullName evidence="1">Uncharacterized protein</fullName>
    </submittedName>
</protein>
<evidence type="ECO:0000313" key="2">
    <source>
        <dbReference type="Proteomes" id="UP000185779"/>
    </source>
</evidence>
<name>A0A1F2P657_9EURY</name>
<dbReference type="Proteomes" id="UP000185779">
    <property type="component" value="Unassembled WGS sequence"/>
</dbReference>
<keyword evidence="2" id="KW-1185">Reference proteome</keyword>